<organism evidence="5 6">
    <name type="scientific">Salinicoccus kekensis</name>
    <dbReference type="NCBI Taxonomy" id="714307"/>
    <lineage>
        <taxon>Bacteria</taxon>
        <taxon>Bacillati</taxon>
        <taxon>Bacillota</taxon>
        <taxon>Bacilli</taxon>
        <taxon>Bacillales</taxon>
        <taxon>Staphylococcaceae</taxon>
        <taxon>Salinicoccus</taxon>
    </lineage>
</organism>
<keyword evidence="3" id="KW-0804">Transcription</keyword>
<dbReference type="OrthoDB" id="34294at2"/>
<dbReference type="InterPro" id="IPR019888">
    <property type="entry name" value="Tscrpt_reg_AsnC-like"/>
</dbReference>
<proteinExistence type="predicted"/>
<dbReference type="SUPFAM" id="SSF54909">
    <property type="entry name" value="Dimeric alpha+beta barrel"/>
    <property type="match status" value="1"/>
</dbReference>
<dbReference type="RefSeq" id="WP_097040406.1">
    <property type="nucleotide sequence ID" value="NZ_OBQF01000003.1"/>
</dbReference>
<keyword evidence="2" id="KW-0238">DNA-binding</keyword>
<dbReference type="PANTHER" id="PTHR30154:SF55">
    <property type="entry name" value="HTH-TYPE TRANSCRIPTIONAL REGULATOR LRPB"/>
    <property type="match status" value="1"/>
</dbReference>
<evidence type="ECO:0000256" key="1">
    <source>
        <dbReference type="ARBA" id="ARBA00023015"/>
    </source>
</evidence>
<keyword evidence="6" id="KW-1185">Reference proteome</keyword>
<evidence type="ECO:0000256" key="2">
    <source>
        <dbReference type="ARBA" id="ARBA00023125"/>
    </source>
</evidence>
<dbReference type="InterPro" id="IPR036388">
    <property type="entry name" value="WH-like_DNA-bd_sf"/>
</dbReference>
<gene>
    <name evidence="5" type="ORF">SAMN05878391_1331</name>
</gene>
<dbReference type="InterPro" id="IPR011008">
    <property type="entry name" value="Dimeric_a/b-barrel"/>
</dbReference>
<dbReference type="InterPro" id="IPR036390">
    <property type="entry name" value="WH_DNA-bd_sf"/>
</dbReference>
<dbReference type="Pfam" id="PF13412">
    <property type="entry name" value="HTH_24"/>
    <property type="match status" value="1"/>
</dbReference>
<dbReference type="Proteomes" id="UP000219412">
    <property type="component" value="Unassembled WGS sequence"/>
</dbReference>
<sequence>MIDHTDQEILDILSENSRISMKELGERVHLTGAAAAARVMKLLDNGVITSCSIEVNQMKIGYPVHAFINIMIPGITHQNYLEFLNEYPQFVINNYKVSGEGCYLLESRFPSNEVLDQFLTDLNKYANYKLSIVIGK</sequence>
<dbReference type="InterPro" id="IPR000485">
    <property type="entry name" value="AsnC-type_HTH_dom"/>
</dbReference>
<dbReference type="InterPro" id="IPR019887">
    <property type="entry name" value="Tscrpt_reg_AsnC/Lrp_C"/>
</dbReference>
<evidence type="ECO:0000313" key="5">
    <source>
        <dbReference type="EMBL" id="SOC41594.1"/>
    </source>
</evidence>
<accession>A0A285UI54</accession>
<dbReference type="PRINTS" id="PR00033">
    <property type="entry name" value="HTHASNC"/>
</dbReference>
<dbReference type="GO" id="GO:0043200">
    <property type="term" value="P:response to amino acid"/>
    <property type="evidence" value="ECO:0007669"/>
    <property type="project" value="TreeGrafter"/>
</dbReference>
<dbReference type="AlphaFoldDB" id="A0A285UI54"/>
<dbReference type="SUPFAM" id="SSF46785">
    <property type="entry name" value="Winged helix' DNA-binding domain"/>
    <property type="match status" value="1"/>
</dbReference>
<dbReference type="PANTHER" id="PTHR30154">
    <property type="entry name" value="LEUCINE-RESPONSIVE REGULATORY PROTEIN"/>
    <property type="match status" value="1"/>
</dbReference>
<dbReference type="Gene3D" id="3.30.70.920">
    <property type="match status" value="1"/>
</dbReference>
<keyword evidence="1" id="KW-0805">Transcription regulation</keyword>
<dbReference type="Pfam" id="PF01037">
    <property type="entry name" value="AsnC_trans_reg"/>
    <property type="match status" value="1"/>
</dbReference>
<evidence type="ECO:0000259" key="4">
    <source>
        <dbReference type="PROSITE" id="PS50956"/>
    </source>
</evidence>
<dbReference type="EMBL" id="OBQF01000003">
    <property type="protein sequence ID" value="SOC41594.1"/>
    <property type="molecule type" value="Genomic_DNA"/>
</dbReference>
<evidence type="ECO:0000313" key="6">
    <source>
        <dbReference type="Proteomes" id="UP000219412"/>
    </source>
</evidence>
<dbReference type="PROSITE" id="PS50956">
    <property type="entry name" value="HTH_ASNC_2"/>
    <property type="match status" value="1"/>
</dbReference>
<protein>
    <submittedName>
        <fullName evidence="5">AsnC family transcriptional regulator</fullName>
    </submittedName>
</protein>
<dbReference type="Gene3D" id="1.10.10.10">
    <property type="entry name" value="Winged helix-like DNA-binding domain superfamily/Winged helix DNA-binding domain"/>
    <property type="match status" value="1"/>
</dbReference>
<feature type="domain" description="HTH asnC-type" evidence="4">
    <location>
        <begin position="2"/>
        <end position="63"/>
    </location>
</feature>
<dbReference type="GO" id="GO:0005829">
    <property type="term" value="C:cytosol"/>
    <property type="evidence" value="ECO:0007669"/>
    <property type="project" value="TreeGrafter"/>
</dbReference>
<name>A0A285UI54_9STAP</name>
<dbReference type="GO" id="GO:0043565">
    <property type="term" value="F:sequence-specific DNA binding"/>
    <property type="evidence" value="ECO:0007669"/>
    <property type="project" value="InterPro"/>
</dbReference>
<dbReference type="SMART" id="SM00344">
    <property type="entry name" value="HTH_ASNC"/>
    <property type="match status" value="1"/>
</dbReference>
<reference evidence="6" key="1">
    <citation type="submission" date="2017-08" db="EMBL/GenBank/DDBJ databases">
        <authorList>
            <person name="Varghese N."/>
            <person name="Submissions S."/>
        </authorList>
    </citation>
    <scope>NUCLEOTIDE SEQUENCE [LARGE SCALE GENOMIC DNA]</scope>
    <source>
        <strain evidence="6">DSM 23173</strain>
    </source>
</reference>
<evidence type="ECO:0000256" key="3">
    <source>
        <dbReference type="ARBA" id="ARBA00023163"/>
    </source>
</evidence>